<dbReference type="InterPro" id="IPR008995">
    <property type="entry name" value="Mo/tungstate-bd_C_term_dom"/>
</dbReference>
<evidence type="ECO:0000256" key="2">
    <source>
        <dbReference type="ARBA" id="ARBA00022448"/>
    </source>
</evidence>
<evidence type="ECO:0000313" key="6">
    <source>
        <dbReference type="EMBL" id="MEX4008911.1"/>
    </source>
</evidence>
<dbReference type="Gene3D" id="3.40.50.300">
    <property type="entry name" value="P-loop containing nucleotide triphosphate hydrolases"/>
    <property type="match status" value="1"/>
</dbReference>
<reference evidence="6 7" key="1">
    <citation type="submission" date="2024-01" db="EMBL/GenBank/DDBJ databases">
        <title>New evidence supports the origin of RcGTA from prophage.</title>
        <authorList>
            <person name="Xu Y."/>
            <person name="Liu B."/>
            <person name="Chen F."/>
        </authorList>
    </citation>
    <scope>NUCLEOTIDE SEQUENCE [LARGE SCALE GENOMIC DNA]</scope>
    <source>
        <strain evidence="6 7">CBW1107-2</strain>
    </source>
</reference>
<dbReference type="PANTHER" id="PTHR42781">
    <property type="entry name" value="SPERMIDINE/PUTRESCINE IMPORT ATP-BINDING PROTEIN POTA"/>
    <property type="match status" value="1"/>
</dbReference>
<comment type="caution">
    <text evidence="6">The sequence shown here is derived from an EMBL/GenBank/DDBJ whole genome shotgun (WGS) entry which is preliminary data.</text>
</comment>
<dbReference type="InterPro" id="IPR017871">
    <property type="entry name" value="ABC_transporter-like_CS"/>
</dbReference>
<dbReference type="RefSeq" id="WP_368803882.1">
    <property type="nucleotide sequence ID" value="NZ_JAZHFV010000005.1"/>
</dbReference>
<dbReference type="Gene3D" id="2.40.50.140">
    <property type="entry name" value="Nucleic acid-binding proteins"/>
    <property type="match status" value="1"/>
</dbReference>
<evidence type="ECO:0000256" key="1">
    <source>
        <dbReference type="ARBA" id="ARBA00005417"/>
    </source>
</evidence>
<proteinExistence type="inferred from homology"/>
<dbReference type="InterPro" id="IPR027417">
    <property type="entry name" value="P-loop_NTPase"/>
</dbReference>
<dbReference type="SMART" id="SM00382">
    <property type="entry name" value="AAA"/>
    <property type="match status" value="1"/>
</dbReference>
<dbReference type="InterPro" id="IPR003439">
    <property type="entry name" value="ABC_transporter-like_ATP-bd"/>
</dbReference>
<dbReference type="PROSITE" id="PS00211">
    <property type="entry name" value="ABC_TRANSPORTER_1"/>
    <property type="match status" value="1"/>
</dbReference>
<dbReference type="InterPro" id="IPR013611">
    <property type="entry name" value="Transp-assoc_OB_typ2"/>
</dbReference>
<dbReference type="PROSITE" id="PS50893">
    <property type="entry name" value="ABC_TRANSPORTER_2"/>
    <property type="match status" value="1"/>
</dbReference>
<protein>
    <submittedName>
        <fullName evidence="6">ABC transporter ATP-binding protein</fullName>
    </submittedName>
</protein>
<dbReference type="InterPro" id="IPR050093">
    <property type="entry name" value="ABC_SmlMolc_Importer"/>
</dbReference>
<evidence type="ECO:0000259" key="5">
    <source>
        <dbReference type="PROSITE" id="PS50893"/>
    </source>
</evidence>
<dbReference type="InterPro" id="IPR003593">
    <property type="entry name" value="AAA+_ATPase"/>
</dbReference>
<dbReference type="EMBL" id="JAZHFV010000005">
    <property type="protein sequence ID" value="MEX4008911.1"/>
    <property type="molecule type" value="Genomic_DNA"/>
</dbReference>
<comment type="similarity">
    <text evidence="1">Belongs to the ABC transporter superfamily.</text>
</comment>
<evidence type="ECO:0000313" key="7">
    <source>
        <dbReference type="Proteomes" id="UP001559025"/>
    </source>
</evidence>
<keyword evidence="3" id="KW-0547">Nucleotide-binding</keyword>
<sequence length="364" mass="39312">MAQEALPQTNGASIDIRALEKRFGNVRAVDDVSLTIEAGEFVALLGPSGSGKSTVLMSIAGFERPTAGKIIIDGVDCTTLPPNKRNIGMVFQHYTLFPHLSVADNVAFPLKMRGISRSERRRQAEAALETVRLAGYGDRMPKELSGGQQQRVALARAIVYRPRVLLMDEPLSALDKNLREEMQLEIKRLHSELGLTVVFVTHDQGEALTMADRIAILKAGKLQQVSPARELYERPSNLFAAGFIGEMNMLPVEWDGKRARLVQGEEIVLPDQAAIDPVAPGRAVLAVRPERLSYALAGTAGTWAATVRDVVYAGAGTLLITSLADGTEVRLRIPSAGQEPVSPGDAIGLTCPPEAMLLYPQESA</sequence>
<dbReference type="GO" id="GO:0005524">
    <property type="term" value="F:ATP binding"/>
    <property type="evidence" value="ECO:0007669"/>
    <property type="project" value="UniProtKB-KW"/>
</dbReference>
<name>A0ABV3WW63_9HYPH</name>
<evidence type="ECO:0000256" key="3">
    <source>
        <dbReference type="ARBA" id="ARBA00022741"/>
    </source>
</evidence>
<keyword evidence="4 6" id="KW-0067">ATP-binding</keyword>
<dbReference type="SUPFAM" id="SSF52540">
    <property type="entry name" value="P-loop containing nucleoside triphosphate hydrolases"/>
    <property type="match status" value="1"/>
</dbReference>
<dbReference type="Pfam" id="PF00005">
    <property type="entry name" value="ABC_tran"/>
    <property type="match status" value="1"/>
</dbReference>
<keyword evidence="7" id="KW-1185">Reference proteome</keyword>
<feature type="domain" description="ABC transporter" evidence="5">
    <location>
        <begin position="14"/>
        <end position="244"/>
    </location>
</feature>
<gene>
    <name evidence="6" type="ORF">V1479_16500</name>
</gene>
<organism evidence="6 7">
    <name type="scientific">Neoaquamicrobium sediminum</name>
    <dbReference type="NCBI Taxonomy" id="1849104"/>
    <lineage>
        <taxon>Bacteria</taxon>
        <taxon>Pseudomonadati</taxon>
        <taxon>Pseudomonadota</taxon>
        <taxon>Alphaproteobacteria</taxon>
        <taxon>Hyphomicrobiales</taxon>
        <taxon>Phyllobacteriaceae</taxon>
        <taxon>Neoaquamicrobium</taxon>
    </lineage>
</organism>
<dbReference type="Proteomes" id="UP001559025">
    <property type="component" value="Unassembled WGS sequence"/>
</dbReference>
<keyword evidence="2" id="KW-0813">Transport</keyword>
<dbReference type="Pfam" id="PF08402">
    <property type="entry name" value="TOBE_2"/>
    <property type="match status" value="1"/>
</dbReference>
<accession>A0ABV3WW63</accession>
<evidence type="ECO:0000256" key="4">
    <source>
        <dbReference type="ARBA" id="ARBA00022840"/>
    </source>
</evidence>
<dbReference type="SUPFAM" id="SSF50331">
    <property type="entry name" value="MOP-like"/>
    <property type="match status" value="1"/>
</dbReference>
<dbReference type="InterPro" id="IPR012340">
    <property type="entry name" value="NA-bd_OB-fold"/>
</dbReference>
<dbReference type="PANTHER" id="PTHR42781:SF4">
    <property type="entry name" value="SPERMIDINE_PUTRESCINE IMPORT ATP-BINDING PROTEIN POTA"/>
    <property type="match status" value="1"/>
</dbReference>
<dbReference type="Gene3D" id="2.40.50.100">
    <property type="match status" value="1"/>
</dbReference>